<feature type="transmembrane region" description="Helical" evidence="1">
    <location>
        <begin position="6"/>
        <end position="22"/>
    </location>
</feature>
<organism evidence="2 3">
    <name type="scientific">Portunus trituberculatus</name>
    <name type="common">Swimming crab</name>
    <name type="synonym">Neptunus trituberculatus</name>
    <dbReference type="NCBI Taxonomy" id="210409"/>
    <lineage>
        <taxon>Eukaryota</taxon>
        <taxon>Metazoa</taxon>
        <taxon>Ecdysozoa</taxon>
        <taxon>Arthropoda</taxon>
        <taxon>Crustacea</taxon>
        <taxon>Multicrustacea</taxon>
        <taxon>Malacostraca</taxon>
        <taxon>Eumalacostraca</taxon>
        <taxon>Eucarida</taxon>
        <taxon>Decapoda</taxon>
        <taxon>Pleocyemata</taxon>
        <taxon>Brachyura</taxon>
        <taxon>Eubrachyura</taxon>
        <taxon>Portunoidea</taxon>
        <taxon>Portunidae</taxon>
        <taxon>Portuninae</taxon>
        <taxon>Portunus</taxon>
    </lineage>
</organism>
<keyword evidence="1" id="KW-1133">Transmembrane helix</keyword>
<sequence>MYRCIVIGIGIGGIGLFFGYRYRYRYRLILCRYFRYLKGIYYLVIYPI</sequence>
<reference evidence="2 3" key="1">
    <citation type="submission" date="2019-05" db="EMBL/GenBank/DDBJ databases">
        <title>Another draft genome of Portunus trituberculatus and its Hox gene families provides insights of decapod evolution.</title>
        <authorList>
            <person name="Jeong J.-H."/>
            <person name="Song I."/>
            <person name="Kim S."/>
            <person name="Choi T."/>
            <person name="Kim D."/>
            <person name="Ryu S."/>
            <person name="Kim W."/>
        </authorList>
    </citation>
    <scope>NUCLEOTIDE SEQUENCE [LARGE SCALE GENOMIC DNA]</scope>
    <source>
        <tissue evidence="2">Muscle</tissue>
    </source>
</reference>
<name>A0A5B7JH90_PORTR</name>
<keyword evidence="1" id="KW-0812">Transmembrane</keyword>
<protein>
    <submittedName>
        <fullName evidence="2">Uncharacterized protein</fullName>
    </submittedName>
</protein>
<gene>
    <name evidence="2" type="ORF">E2C01_090674</name>
</gene>
<accession>A0A5B7JH90</accession>
<evidence type="ECO:0000313" key="3">
    <source>
        <dbReference type="Proteomes" id="UP000324222"/>
    </source>
</evidence>
<dbReference type="EMBL" id="VSRR010102337">
    <property type="protein sequence ID" value="MPC95462.1"/>
    <property type="molecule type" value="Genomic_DNA"/>
</dbReference>
<proteinExistence type="predicted"/>
<keyword evidence="3" id="KW-1185">Reference proteome</keyword>
<keyword evidence="1" id="KW-0472">Membrane</keyword>
<comment type="caution">
    <text evidence="2">The sequence shown here is derived from an EMBL/GenBank/DDBJ whole genome shotgun (WGS) entry which is preliminary data.</text>
</comment>
<evidence type="ECO:0000256" key="1">
    <source>
        <dbReference type="SAM" id="Phobius"/>
    </source>
</evidence>
<dbReference type="AlphaFoldDB" id="A0A5B7JH90"/>
<evidence type="ECO:0000313" key="2">
    <source>
        <dbReference type="EMBL" id="MPC95462.1"/>
    </source>
</evidence>
<dbReference type="Proteomes" id="UP000324222">
    <property type="component" value="Unassembled WGS sequence"/>
</dbReference>